<evidence type="ECO:0000313" key="2">
    <source>
        <dbReference type="Proteomes" id="UP001187415"/>
    </source>
</evidence>
<organism evidence="1 2">
    <name type="scientific">Channa striata</name>
    <name type="common">Snakehead murrel</name>
    <name type="synonym">Ophicephalus striatus</name>
    <dbReference type="NCBI Taxonomy" id="64152"/>
    <lineage>
        <taxon>Eukaryota</taxon>
        <taxon>Metazoa</taxon>
        <taxon>Chordata</taxon>
        <taxon>Craniata</taxon>
        <taxon>Vertebrata</taxon>
        <taxon>Euteleostomi</taxon>
        <taxon>Actinopterygii</taxon>
        <taxon>Neopterygii</taxon>
        <taxon>Teleostei</taxon>
        <taxon>Neoteleostei</taxon>
        <taxon>Acanthomorphata</taxon>
        <taxon>Anabantaria</taxon>
        <taxon>Anabantiformes</taxon>
        <taxon>Channoidei</taxon>
        <taxon>Channidae</taxon>
        <taxon>Channa</taxon>
    </lineage>
</organism>
<reference evidence="1" key="1">
    <citation type="submission" date="2023-07" db="EMBL/GenBank/DDBJ databases">
        <title>Chromosome-level Genome Assembly of Striped Snakehead (Channa striata).</title>
        <authorList>
            <person name="Liu H."/>
        </authorList>
    </citation>
    <scope>NUCLEOTIDE SEQUENCE</scope>
    <source>
        <strain evidence="1">Gz</strain>
        <tissue evidence="1">Muscle</tissue>
    </source>
</reference>
<protein>
    <submittedName>
        <fullName evidence="1">Uncharacterized protein</fullName>
    </submittedName>
</protein>
<dbReference type="AlphaFoldDB" id="A0AA88M0W5"/>
<keyword evidence="2" id="KW-1185">Reference proteome</keyword>
<evidence type="ECO:0000313" key="1">
    <source>
        <dbReference type="EMBL" id="KAK2828139.1"/>
    </source>
</evidence>
<gene>
    <name evidence="1" type="ORF">Q5P01_019173</name>
</gene>
<comment type="caution">
    <text evidence="1">The sequence shown here is derived from an EMBL/GenBank/DDBJ whole genome shotgun (WGS) entry which is preliminary data.</text>
</comment>
<name>A0AA88M0W5_CHASR</name>
<accession>A0AA88M0W5</accession>
<dbReference type="EMBL" id="JAUPFM010000015">
    <property type="protein sequence ID" value="KAK2828139.1"/>
    <property type="molecule type" value="Genomic_DNA"/>
</dbReference>
<proteinExistence type="predicted"/>
<sequence>MVGRKKLPGINSQGFGKVHRDVTQRIIRVGPPSLRPRPRLTLSGSQNDLLGRKAAPVYLSKWTLPRPSANTRVLRLWVGFRSDAESAAPVAAGNRTSCAGVSWRVCPGRRNAGQQQQQL</sequence>
<dbReference type="Proteomes" id="UP001187415">
    <property type="component" value="Unassembled WGS sequence"/>
</dbReference>